<sequence>MNINGWKRLSAEQISQRILYVLTAVTVLVFGLFYSVGFDRLFTDNPDFNAPLFTDVLLGLIYFMLFVAFAVGVCALVGESRKRRDEERVVNGIPATKISVAVFGGTLVLLVLFGLLGSSEPIMINGRMFTDRLWLKATDLFINTSLVLLFIVVVAVIYGSTKYYRKKEGK</sequence>
<dbReference type="HOGENOM" id="CLU_1601207_0_0_10"/>
<organism evidence="2 3">
    <name type="scientific">Hoylesella oralis ATCC 33269</name>
    <dbReference type="NCBI Taxonomy" id="873533"/>
    <lineage>
        <taxon>Bacteria</taxon>
        <taxon>Pseudomonadati</taxon>
        <taxon>Bacteroidota</taxon>
        <taxon>Bacteroidia</taxon>
        <taxon>Bacteroidales</taxon>
        <taxon>Prevotellaceae</taxon>
        <taxon>Hoylesella</taxon>
    </lineage>
</organism>
<evidence type="ECO:0000313" key="3">
    <source>
        <dbReference type="Proteomes" id="UP000005580"/>
    </source>
</evidence>
<dbReference type="AlphaFoldDB" id="E7RQ28"/>
<name>E7RQ28_9BACT</name>
<feature type="transmembrane region" description="Helical" evidence="1">
    <location>
        <begin position="56"/>
        <end position="77"/>
    </location>
</feature>
<feature type="transmembrane region" description="Helical" evidence="1">
    <location>
        <begin position="18"/>
        <end position="36"/>
    </location>
</feature>
<dbReference type="RefSeq" id="WP_004368562.1">
    <property type="nucleotide sequence ID" value="NZ_GL833118.1"/>
</dbReference>
<dbReference type="eggNOG" id="ENOG5033P3N">
    <property type="taxonomic scope" value="Bacteria"/>
</dbReference>
<evidence type="ECO:0000313" key="2">
    <source>
        <dbReference type="EMBL" id="EFZ37221.1"/>
    </source>
</evidence>
<reference evidence="2" key="1">
    <citation type="submission" date="2011-01" db="EMBL/GenBank/DDBJ databases">
        <authorList>
            <person name="Muzny D."/>
            <person name="Qin X."/>
            <person name="Buhay C."/>
            <person name="Dugan-Rocha S."/>
            <person name="Ding Y."/>
            <person name="Chen G."/>
            <person name="Hawes A."/>
            <person name="Holder M."/>
            <person name="Jhangiani S."/>
            <person name="Johnson A."/>
            <person name="Khan Z."/>
            <person name="Li Z."/>
            <person name="Liu W."/>
            <person name="Liu X."/>
            <person name="Perez L."/>
            <person name="Shen H."/>
            <person name="Wang Q."/>
            <person name="Watt J."/>
            <person name="Xi L."/>
            <person name="Xin Y."/>
            <person name="Zhou J."/>
            <person name="Deng J."/>
            <person name="Jiang H."/>
            <person name="Liu Y."/>
            <person name="Qu J."/>
            <person name="Song X.-Z."/>
            <person name="Zhang L."/>
            <person name="Villasana D."/>
            <person name="Johnson A."/>
            <person name="Liu J."/>
            <person name="Liyanage D."/>
            <person name="Lorensuhewa L."/>
            <person name="Robinson T."/>
            <person name="Song A."/>
            <person name="Song B.-B."/>
            <person name="Dinh H."/>
            <person name="Thornton R."/>
            <person name="Coyle M."/>
            <person name="Francisco L."/>
            <person name="Jackson L."/>
            <person name="Javaid M."/>
            <person name="Korchina V."/>
            <person name="Kovar C."/>
            <person name="Mata R."/>
            <person name="Mathew T."/>
            <person name="Ngo R."/>
            <person name="Nguyen L."/>
            <person name="Nguyen N."/>
            <person name="Okwuonu G."/>
            <person name="Ongeri F."/>
            <person name="Pham C."/>
            <person name="Simmons D."/>
            <person name="Wilczek-Boney K."/>
            <person name="Hale W."/>
            <person name="Jakkamsetti A."/>
            <person name="Pham P."/>
            <person name="Ruth R."/>
            <person name="San Lucas F."/>
            <person name="Warren J."/>
            <person name="Zhang J."/>
            <person name="Zhao Z."/>
            <person name="Zhou C."/>
            <person name="Zhu D."/>
            <person name="Lee S."/>
            <person name="Bess C."/>
            <person name="Blankenburg K."/>
            <person name="Forbes L."/>
            <person name="Fu Q."/>
            <person name="Gubbala S."/>
            <person name="Hirani K."/>
            <person name="Jayaseelan J.C."/>
            <person name="Lara F."/>
            <person name="Munidasa M."/>
            <person name="Palculict T."/>
            <person name="Patil S."/>
            <person name="Pu L.-L."/>
            <person name="Saada N."/>
            <person name="Tang L."/>
            <person name="Weissenberger G."/>
            <person name="Zhu Y."/>
            <person name="Hemphill L."/>
            <person name="Shang Y."/>
            <person name="Youmans B."/>
            <person name="Ayvaz T."/>
            <person name="Ross M."/>
            <person name="Santibanez J."/>
            <person name="Aqrawi P."/>
            <person name="Gross S."/>
            <person name="Joshi V."/>
            <person name="Fowler G."/>
            <person name="Nazareth L."/>
            <person name="Reid J."/>
            <person name="Worley K."/>
            <person name="Petrosino J."/>
            <person name="Highlander S."/>
            <person name="Gibbs R."/>
        </authorList>
    </citation>
    <scope>NUCLEOTIDE SEQUENCE [LARGE SCALE GENOMIC DNA]</scope>
    <source>
        <strain evidence="2">ATCC 33269</strain>
    </source>
</reference>
<accession>E7RQ28</accession>
<keyword evidence="1" id="KW-0812">Transmembrane</keyword>
<keyword evidence="3" id="KW-1185">Reference proteome</keyword>
<protein>
    <submittedName>
        <fullName evidence="2">Uncharacterized protein</fullName>
    </submittedName>
</protein>
<feature type="transmembrane region" description="Helical" evidence="1">
    <location>
        <begin position="137"/>
        <end position="158"/>
    </location>
</feature>
<keyword evidence="1" id="KW-1133">Transmembrane helix</keyword>
<evidence type="ECO:0000256" key="1">
    <source>
        <dbReference type="SAM" id="Phobius"/>
    </source>
</evidence>
<comment type="caution">
    <text evidence="2">The sequence shown here is derived from an EMBL/GenBank/DDBJ whole genome shotgun (WGS) entry which is preliminary data.</text>
</comment>
<feature type="transmembrane region" description="Helical" evidence="1">
    <location>
        <begin position="98"/>
        <end position="117"/>
    </location>
</feature>
<gene>
    <name evidence="2" type="ORF">HMPREF0663_11279</name>
</gene>
<dbReference type="Proteomes" id="UP000005580">
    <property type="component" value="Unassembled WGS sequence"/>
</dbReference>
<dbReference type="STRING" id="28134.SAMN05444288_1598"/>
<keyword evidence="1" id="KW-0472">Membrane</keyword>
<proteinExistence type="predicted"/>
<dbReference type="EMBL" id="AEPE02000004">
    <property type="protein sequence ID" value="EFZ37221.1"/>
    <property type="molecule type" value="Genomic_DNA"/>
</dbReference>